<dbReference type="PROSITE" id="PS51462">
    <property type="entry name" value="NUDIX"/>
    <property type="match status" value="1"/>
</dbReference>
<evidence type="ECO:0000313" key="4">
    <source>
        <dbReference type="EMBL" id="MDQ0271462.1"/>
    </source>
</evidence>
<dbReference type="InterPro" id="IPR000086">
    <property type="entry name" value="NUDIX_hydrolase_dom"/>
</dbReference>
<dbReference type="InterPro" id="IPR015797">
    <property type="entry name" value="NUDIX_hydrolase-like_dom_sf"/>
</dbReference>
<dbReference type="Gene3D" id="3.90.79.10">
    <property type="entry name" value="Nucleoside Triphosphate Pyrophosphohydrolase"/>
    <property type="match status" value="1"/>
</dbReference>
<comment type="cofactor">
    <cofactor evidence="1">
        <name>Mg(2+)</name>
        <dbReference type="ChEBI" id="CHEBI:18420"/>
    </cofactor>
</comment>
<reference evidence="4 5" key="1">
    <citation type="submission" date="2023-07" db="EMBL/GenBank/DDBJ databases">
        <title>Genomic Encyclopedia of Type Strains, Phase IV (KMG-IV): sequencing the most valuable type-strain genomes for metagenomic binning, comparative biology and taxonomic classification.</title>
        <authorList>
            <person name="Goeker M."/>
        </authorList>
    </citation>
    <scope>NUCLEOTIDE SEQUENCE [LARGE SCALE GENOMIC DNA]</scope>
    <source>
        <strain evidence="4 5">DSM 23494</strain>
    </source>
</reference>
<keyword evidence="5" id="KW-1185">Reference proteome</keyword>
<feature type="domain" description="Nudix hydrolase" evidence="3">
    <location>
        <begin position="4"/>
        <end position="141"/>
    </location>
</feature>
<name>A0ABU0AL08_9BACI</name>
<evidence type="ECO:0000256" key="2">
    <source>
        <dbReference type="ARBA" id="ARBA00022801"/>
    </source>
</evidence>
<comment type="caution">
    <text evidence="4">The sequence shown here is derived from an EMBL/GenBank/DDBJ whole genome shotgun (WGS) entry which is preliminary data.</text>
</comment>
<protein>
    <submittedName>
        <fullName evidence="4">8-oxo-dGTP pyrophosphatase MutT (NUDIX family)</fullName>
    </submittedName>
</protein>
<evidence type="ECO:0000313" key="5">
    <source>
        <dbReference type="Proteomes" id="UP001238088"/>
    </source>
</evidence>
<sequence length="157" mass="17515">MTIHIRVRAGAIIIEKEAILLAEFKDESGLHYNFPAGGVEPGETVIEAVKREAMEEASVDVEVGPLAFVYEFASHMVEYGKGKPHSVGLMFECKLKEGSVPALPKTPDENQTGVKWIPLHELSQITLYPNMKAHILNYVKDRRSLELSETHLFEVKG</sequence>
<dbReference type="EMBL" id="JAUSUB010000015">
    <property type="protein sequence ID" value="MDQ0271462.1"/>
    <property type="molecule type" value="Genomic_DNA"/>
</dbReference>
<dbReference type="RefSeq" id="WP_307476624.1">
    <property type="nucleotide sequence ID" value="NZ_JAUSUB010000015.1"/>
</dbReference>
<evidence type="ECO:0000256" key="1">
    <source>
        <dbReference type="ARBA" id="ARBA00001946"/>
    </source>
</evidence>
<gene>
    <name evidence="4" type="ORF">J2S17_003350</name>
</gene>
<dbReference type="PANTHER" id="PTHR43046">
    <property type="entry name" value="GDP-MANNOSE MANNOSYL HYDROLASE"/>
    <property type="match status" value="1"/>
</dbReference>
<proteinExistence type="predicted"/>
<organism evidence="4 5">
    <name type="scientific">Cytobacillus purgationiresistens</name>
    <dbReference type="NCBI Taxonomy" id="863449"/>
    <lineage>
        <taxon>Bacteria</taxon>
        <taxon>Bacillati</taxon>
        <taxon>Bacillota</taxon>
        <taxon>Bacilli</taxon>
        <taxon>Bacillales</taxon>
        <taxon>Bacillaceae</taxon>
        <taxon>Cytobacillus</taxon>
    </lineage>
</organism>
<accession>A0ABU0AL08</accession>
<dbReference type="SUPFAM" id="SSF55811">
    <property type="entry name" value="Nudix"/>
    <property type="match status" value="1"/>
</dbReference>
<dbReference type="Proteomes" id="UP001238088">
    <property type="component" value="Unassembled WGS sequence"/>
</dbReference>
<dbReference type="PANTHER" id="PTHR43046:SF14">
    <property type="entry name" value="MUTT_NUDIX FAMILY PROTEIN"/>
    <property type="match status" value="1"/>
</dbReference>
<dbReference type="Pfam" id="PF00293">
    <property type="entry name" value="NUDIX"/>
    <property type="match status" value="1"/>
</dbReference>
<dbReference type="CDD" id="cd18880">
    <property type="entry name" value="NUDIX_ADPRase"/>
    <property type="match status" value="1"/>
</dbReference>
<evidence type="ECO:0000259" key="3">
    <source>
        <dbReference type="PROSITE" id="PS51462"/>
    </source>
</evidence>
<keyword evidence="2" id="KW-0378">Hydrolase</keyword>